<dbReference type="eggNOG" id="COG3209">
    <property type="taxonomic scope" value="Bacteria"/>
</dbReference>
<dbReference type="InterPro" id="IPR056823">
    <property type="entry name" value="TEN-like_YD-shell"/>
</dbReference>
<evidence type="ECO:0000313" key="4">
    <source>
        <dbReference type="EMBL" id="ACD04812.1"/>
    </source>
</evidence>
<dbReference type="HOGENOM" id="CLU_235222_0_0_0"/>
<evidence type="ECO:0000259" key="3">
    <source>
        <dbReference type="Pfam" id="PF25023"/>
    </source>
</evidence>
<dbReference type="Gene3D" id="2.180.10.10">
    <property type="entry name" value="RHS repeat-associated core"/>
    <property type="match status" value="3"/>
</dbReference>
<evidence type="ECO:0000313" key="5">
    <source>
        <dbReference type="Proteomes" id="UP000001031"/>
    </source>
</evidence>
<protein>
    <submittedName>
        <fullName evidence="4">YD repeat protein</fullName>
    </submittedName>
</protein>
<feature type="region of interest" description="Disordered" evidence="2">
    <location>
        <begin position="24"/>
        <end position="48"/>
    </location>
</feature>
<feature type="domain" description="Teneurin-like YD-shell" evidence="3">
    <location>
        <begin position="1431"/>
        <end position="1722"/>
    </location>
</feature>
<dbReference type="InterPro" id="IPR022385">
    <property type="entry name" value="Rhs_assc_core"/>
</dbReference>
<dbReference type="KEGG" id="amu:Amuc_0983"/>
<dbReference type="InterPro" id="IPR050708">
    <property type="entry name" value="T6SS_VgrG/RHS"/>
</dbReference>
<dbReference type="InterPro" id="IPR006530">
    <property type="entry name" value="YD"/>
</dbReference>
<reference evidence="5" key="1">
    <citation type="journal article" date="2011" name="PLoS ONE">
        <title>The genome of Akkermansia muciniphila, a dedicated intestinal mucin degrader, and its use in exploring intestinal metagenomes.</title>
        <authorList>
            <person name="van Passel M.W."/>
            <person name="Kant R."/>
            <person name="Zoetendal E.G."/>
            <person name="Plugge C.M."/>
            <person name="Derrien M."/>
            <person name="Malfatti S.A."/>
            <person name="Chain P.S."/>
            <person name="Woyke T."/>
            <person name="Palva A."/>
            <person name="de Vos W.M."/>
            <person name="Smidt H."/>
        </authorList>
    </citation>
    <scope>NUCLEOTIDE SEQUENCE [LARGE SCALE GENOMIC DNA]</scope>
    <source>
        <strain evidence="5">ATCC BAA-835 / DSM 22959 / JCM 33894 / BCRC 81048 / CCUG 64013 / CIP 107961 / Muc</strain>
    </source>
</reference>
<dbReference type="PaxDb" id="349741-Amuc_0983"/>
<dbReference type="NCBIfam" id="TIGR01643">
    <property type="entry name" value="YD_repeat_2x"/>
    <property type="match status" value="3"/>
</dbReference>
<name>B2UQS7_AKKM8</name>
<organism evidence="4 5">
    <name type="scientific">Akkermansia muciniphila (strain ATCC BAA-835 / DSM 22959 / JCM 33894 / BCRC 81048 / CCUG 64013 / CIP 107961 / Muc)</name>
    <dbReference type="NCBI Taxonomy" id="349741"/>
    <lineage>
        <taxon>Bacteria</taxon>
        <taxon>Pseudomonadati</taxon>
        <taxon>Verrucomicrobiota</taxon>
        <taxon>Verrucomicrobiia</taxon>
        <taxon>Verrucomicrobiales</taxon>
        <taxon>Akkermansiaceae</taxon>
        <taxon>Akkermansia</taxon>
    </lineage>
</organism>
<evidence type="ECO:0000256" key="2">
    <source>
        <dbReference type="SAM" id="MobiDB-lite"/>
    </source>
</evidence>
<dbReference type="STRING" id="349741.Amuc_0983"/>
<proteinExistence type="predicted"/>
<dbReference type="NCBIfam" id="TIGR03696">
    <property type="entry name" value="Rhs_assc_core"/>
    <property type="match status" value="1"/>
</dbReference>
<dbReference type="EMBL" id="CP001071">
    <property type="protein sequence ID" value="ACD04812.1"/>
    <property type="molecule type" value="Genomic_DNA"/>
</dbReference>
<dbReference type="PANTHER" id="PTHR32305">
    <property type="match status" value="1"/>
</dbReference>
<dbReference type="BioCyc" id="AMUC349741:G1GBX-1056-MONOMER"/>
<keyword evidence="1" id="KW-0677">Repeat</keyword>
<gene>
    <name evidence="4" type="ordered locus">Amuc_0983</name>
</gene>
<dbReference type="RefSeq" id="WP_012420027.1">
    <property type="nucleotide sequence ID" value="NC_010655.1"/>
</dbReference>
<keyword evidence="5" id="KW-1185">Reference proteome</keyword>
<accession>B2UQS7</accession>
<evidence type="ECO:0000256" key="1">
    <source>
        <dbReference type="ARBA" id="ARBA00022737"/>
    </source>
</evidence>
<dbReference type="Proteomes" id="UP000001031">
    <property type="component" value="Chromosome"/>
</dbReference>
<dbReference type="Pfam" id="PF25023">
    <property type="entry name" value="TEN_YD-shell"/>
    <property type="match status" value="1"/>
</dbReference>
<feature type="region of interest" description="Disordered" evidence="2">
    <location>
        <begin position="193"/>
        <end position="214"/>
    </location>
</feature>
<dbReference type="PANTHER" id="PTHR32305:SF15">
    <property type="entry name" value="PROTEIN RHSA-RELATED"/>
    <property type="match status" value="1"/>
</dbReference>
<sequence>MNPPHRSSSAHRSAVPAYRKWYFGSGASQSGSTRRVRLSGQPDPDPLPFEAIRIHEERKVGPPSTSADGHSAHGTFTIPEGAEGKKLYGTCSLFLGVDDWGILEVKDSGGNVVAQVDLKENPQTAGEQGGHKYHTGTGGAQLPSGTYSWEVSQTNIDYNPASGNTSICNYSIDVVPTEPGGRKEPEPCPCEGDTCDNSGGTPPSPPQARSCPEAGMESGALGNYSSAGCSVTAESTATLMYWSCNFGAFRGLGGLPAGRVELRAEQNVSGLESPSSLAYNHPLNSRLDVPEGGIAPGVRFNLVQGDRVIAMRCYTDGSVLPIGVDTSGGGRAALATVEGQSCLRWVVEDGSQYLFSAETGTLLSYTTTDRQVISNASSYLDVRHAGDGSLRQIWNLWDGLLNVENVTSTGYTIALYTPGQITGTDEQGFYTVTGAPLKTFILSLDAEEKFTITEQAPARQPYAVTWWNDGLAWNMRQGTGEDALTTLRTRTELEPENSVWQLVTEISKNGIVAARTCAIYQTTDVGDLLLTLAEGYGSPEEQTTQYAYDQCGRLRTETAPGGSQTHYAYDLYGRLLSRDEPWAESGRRITRYTYACSGEADFSNEPATETADLLPLEGHVKTLTSTTWKYTTANHIKRTERRVTGLGVTGTRLTAEEQWLAGAANIHARGRTRFSRDLDGVQTWHDYAATTEHGALYTETVETRINGEAVPGQSTRAVTWITAEGQRVREENYLLLSTGQWALTGSAVYEFDTQNRWVKRTAGNGRLTERELMCDGGLLWEIDENGIRTDYAYDTARQLVEVTRSAVMDGETVITPETITTYVRDAAGRVLSTRQDTGAMTTRESATYDLLGRTTSTTDVLGRVTTYAYSQDGLTVTQTVPSGATFITRSAPDGTVMEESGTGQRHVIYAIDLVSDGVRTFTKAVSGETQTELQRSIVNGAGETLRTGVPNTTGGVIYTRNTYNARGQLTKTQTDAGNAATTMAPTLWEYDAFGNKTKETWKLADPATTSNSRITTWSYGVEQAQDEVYRVVTATRNNSRGTTYNETQKTLASSLSSTLESKVISIDPRGNASEQWSEYGPGAVRTQKSSIPTSDITAAATVIDGFIISQTDHAGVTATHTRAYTETGVIYASTDGRGNTVTTHTDLTGRTISVTDAAGNTTSTAYGPWFDQPAVVTNALGNTTCYGYDLRGRNTAQWGTRAQPLLFGYDEADRMISLTTFREDAGDITADPTGRTDGDVTTWSYDDATGLLIRKTWADGTHEDTAYNALNFKSTLMDARGVVTTWGYNLKKGVNNSVSYSDSTPGIQYAYNHLNQLTQVTDASGSRVLTYTPCNEPDTDSITIGGSSYQLQEHYDTYGRSSGYTLKQGTDVLQEASQGYETDGRLASAGIRHGGTEQSFAYGYLAGSSLLSSLAMPDGIVRELAYEQRRNLVTAINCRLGETVLVSRSQGYDALGRPVTRTQQRGTEPARSDSFSYNGRNELTAATLGAAPYGYSYDNIGNRKTAREPAEELAYAANGLNQYTGIEESGEAPFVPTYDASGNQTLIKTSTGIWTAVYNAANRAVSFTSRDGATVVECGYDYQGRRYMKKVTQNGTVASHERYLYRGYLQIAALDMLDNRNVLRTLLWDPLEPVATRPLALAQGASLYCYGMDFNKNVSEVFDAQGTIAAAYDYSPYGIVGSTGNLVQPVQWSGEMHDEEPTLAYYNYRFYNPKDGRWINRDPIAEQGGWNLYGFVDNGVVFSIDYLGKETNEFGYTMTIPAGYIPILLIIEGSISIEKKKNCVCIEAKLRTDVGIGVGIGLKIKQKWWPILPDIEYSLKTMIAGLSNEKILKIDNCNGKTLTSYREELLGFSHRIDAGITLSSYIQASYSIDFKISSGLTLNAKPIYLTLDATEYIKIDATLKIPFIIDQNEELVNKSFNENIKIWSK</sequence>